<feature type="transmembrane region" description="Helical" evidence="10">
    <location>
        <begin position="259"/>
        <end position="277"/>
    </location>
</feature>
<dbReference type="EC" id="2.3.1.-" evidence="10"/>
<evidence type="ECO:0000313" key="12">
    <source>
        <dbReference type="Proteomes" id="UP000325672"/>
    </source>
</evidence>
<dbReference type="GO" id="GO:0034626">
    <property type="term" value="P:fatty acid elongation, polyunsaturated fatty acid"/>
    <property type="evidence" value="ECO:0007669"/>
    <property type="project" value="TreeGrafter"/>
</dbReference>
<accession>A0A5N6SWP8</accession>
<dbReference type="GO" id="GO:0030148">
    <property type="term" value="P:sphingolipid biosynthetic process"/>
    <property type="evidence" value="ECO:0007669"/>
    <property type="project" value="TreeGrafter"/>
</dbReference>
<dbReference type="OrthoDB" id="10259681at2759"/>
<keyword evidence="7 10" id="KW-0443">Lipid metabolism</keyword>
<dbReference type="Proteomes" id="UP000325672">
    <property type="component" value="Unassembled WGS sequence"/>
</dbReference>
<comment type="catalytic activity">
    <reaction evidence="10">
        <text>an acyl-CoA + malonyl-CoA + H(+) = a 3-oxoacyl-CoA + CO2 + CoA</text>
        <dbReference type="Rhea" id="RHEA:50252"/>
        <dbReference type="ChEBI" id="CHEBI:15378"/>
        <dbReference type="ChEBI" id="CHEBI:16526"/>
        <dbReference type="ChEBI" id="CHEBI:57287"/>
        <dbReference type="ChEBI" id="CHEBI:57384"/>
        <dbReference type="ChEBI" id="CHEBI:58342"/>
        <dbReference type="ChEBI" id="CHEBI:90726"/>
    </reaction>
    <physiologicalReaction direction="left-to-right" evidence="10">
        <dbReference type="Rhea" id="RHEA:50253"/>
    </physiologicalReaction>
</comment>
<keyword evidence="12" id="KW-1185">Reference proteome</keyword>
<comment type="similarity">
    <text evidence="10">Belongs to the ELO family.</text>
</comment>
<sequence>MSMQHLSTHLKLPALGVWSLPPTDPRTAILQHTERHSTLGVPFKLNHDLLDLTLDVRFPITVAAVYMAAIAFLNGVNRRRHNKPWKFSQTYIFRMLVILHNSFLAIFSAWALIGICQAVWRSWPASGDPNYGAHMARAMCQTDISVEPPVPLYHNTLWDQGMGYIGWVMYLSKFYEVVDTLIILAKGKESSTLQTYHHAGVMICAWSGIRYKCPAALVGVFLNSGVHTLMYTYFALAAAAIPVAIRVKRALTSIQIIQFILGLGLACSYFFAAYDILLPEQNDIEKGTTAGLPSQMENGQFPTMTPTELTTEVGSHEMAAYTTMHCIPDSGKAFAILLSSAYLLPLTYLFGCFFVRTYLTRHKKAI</sequence>
<keyword evidence="4 10" id="KW-0812">Transmembrane</keyword>
<keyword evidence="3 10" id="KW-0808">Transferase</keyword>
<evidence type="ECO:0000256" key="5">
    <source>
        <dbReference type="ARBA" id="ARBA00022832"/>
    </source>
</evidence>
<dbReference type="GO" id="GO:0009922">
    <property type="term" value="F:fatty acid elongase activity"/>
    <property type="evidence" value="ECO:0007669"/>
    <property type="project" value="InterPro"/>
</dbReference>
<feature type="transmembrane region" description="Helical" evidence="10">
    <location>
        <begin position="333"/>
        <end position="355"/>
    </location>
</feature>
<evidence type="ECO:0000256" key="4">
    <source>
        <dbReference type="ARBA" id="ARBA00022692"/>
    </source>
</evidence>
<organism evidence="11 12">
    <name type="scientific">Aspergillus pseudotamarii</name>
    <dbReference type="NCBI Taxonomy" id="132259"/>
    <lineage>
        <taxon>Eukaryota</taxon>
        <taxon>Fungi</taxon>
        <taxon>Dikarya</taxon>
        <taxon>Ascomycota</taxon>
        <taxon>Pezizomycotina</taxon>
        <taxon>Eurotiomycetes</taxon>
        <taxon>Eurotiomycetidae</taxon>
        <taxon>Eurotiales</taxon>
        <taxon>Aspergillaceae</taxon>
        <taxon>Aspergillus</taxon>
        <taxon>Aspergillus subgen. Circumdati</taxon>
    </lineage>
</organism>
<keyword evidence="6 10" id="KW-1133">Transmembrane helix</keyword>
<evidence type="ECO:0000256" key="10">
    <source>
        <dbReference type="RuleBase" id="RU361115"/>
    </source>
</evidence>
<dbReference type="Pfam" id="PF01151">
    <property type="entry name" value="ELO"/>
    <property type="match status" value="1"/>
</dbReference>
<dbReference type="GO" id="GO:0005789">
    <property type="term" value="C:endoplasmic reticulum membrane"/>
    <property type="evidence" value="ECO:0007669"/>
    <property type="project" value="TreeGrafter"/>
</dbReference>
<dbReference type="RefSeq" id="XP_031915158.1">
    <property type="nucleotide sequence ID" value="XM_032059500.1"/>
</dbReference>
<reference evidence="11 12" key="1">
    <citation type="submission" date="2019-04" db="EMBL/GenBank/DDBJ databases">
        <title>Friends and foes A comparative genomics study of 23 Aspergillus species from section Flavi.</title>
        <authorList>
            <consortium name="DOE Joint Genome Institute"/>
            <person name="Kjaerbolling I."/>
            <person name="Vesth T."/>
            <person name="Frisvad J.C."/>
            <person name="Nybo J.L."/>
            <person name="Theobald S."/>
            <person name="Kildgaard S."/>
            <person name="Isbrandt T."/>
            <person name="Kuo A."/>
            <person name="Sato A."/>
            <person name="Lyhne E.K."/>
            <person name="Kogle M.E."/>
            <person name="Wiebenga A."/>
            <person name="Kun R.S."/>
            <person name="Lubbers R.J."/>
            <person name="Makela M.R."/>
            <person name="Barry K."/>
            <person name="Chovatia M."/>
            <person name="Clum A."/>
            <person name="Daum C."/>
            <person name="Haridas S."/>
            <person name="He G."/>
            <person name="LaButti K."/>
            <person name="Lipzen A."/>
            <person name="Mondo S."/>
            <person name="Riley R."/>
            <person name="Salamov A."/>
            <person name="Simmons B.A."/>
            <person name="Magnuson J.K."/>
            <person name="Henrissat B."/>
            <person name="Mortensen U.H."/>
            <person name="Larsen T.O."/>
            <person name="Devries R.P."/>
            <person name="Grigoriev I.V."/>
            <person name="Machida M."/>
            <person name="Baker S.E."/>
            <person name="Andersen M.R."/>
        </authorList>
    </citation>
    <scope>NUCLEOTIDE SEQUENCE [LARGE SCALE GENOMIC DNA]</scope>
    <source>
        <strain evidence="11 12">CBS 117625</strain>
    </source>
</reference>
<evidence type="ECO:0000256" key="2">
    <source>
        <dbReference type="ARBA" id="ARBA00022516"/>
    </source>
</evidence>
<dbReference type="EMBL" id="ML743567">
    <property type="protein sequence ID" value="KAE8139095.1"/>
    <property type="molecule type" value="Genomic_DNA"/>
</dbReference>
<protein>
    <recommendedName>
        <fullName evidence="10">Elongation of fatty acids protein</fullName>
        <ecNumber evidence="10">2.3.1.-</ecNumber>
    </recommendedName>
</protein>
<evidence type="ECO:0000256" key="1">
    <source>
        <dbReference type="ARBA" id="ARBA00004141"/>
    </source>
</evidence>
<comment type="subcellular location">
    <subcellularLocation>
        <location evidence="1">Membrane</location>
        <topology evidence="1">Multi-pass membrane protein</topology>
    </subcellularLocation>
</comment>
<dbReference type="GO" id="GO:0034625">
    <property type="term" value="P:fatty acid elongation, monounsaturated fatty acid"/>
    <property type="evidence" value="ECO:0007669"/>
    <property type="project" value="TreeGrafter"/>
</dbReference>
<keyword evidence="8 10" id="KW-0472">Membrane</keyword>
<evidence type="ECO:0000313" key="11">
    <source>
        <dbReference type="EMBL" id="KAE8139095.1"/>
    </source>
</evidence>
<dbReference type="GO" id="GO:0019367">
    <property type="term" value="P:fatty acid elongation, saturated fatty acid"/>
    <property type="evidence" value="ECO:0007669"/>
    <property type="project" value="TreeGrafter"/>
</dbReference>
<dbReference type="InterPro" id="IPR002076">
    <property type="entry name" value="ELO_fam"/>
</dbReference>
<name>A0A5N6SWP8_ASPPS</name>
<dbReference type="PANTHER" id="PTHR11157:SF169">
    <property type="entry name" value="ELONGATION OF FATTY ACIDS PROTEIN"/>
    <property type="match status" value="1"/>
</dbReference>
<dbReference type="AlphaFoldDB" id="A0A5N6SWP8"/>
<dbReference type="PANTHER" id="PTHR11157">
    <property type="entry name" value="FATTY ACID ACYL TRANSFERASE-RELATED"/>
    <property type="match status" value="1"/>
</dbReference>
<dbReference type="GeneID" id="43643710"/>
<feature type="transmembrane region" description="Helical" evidence="10">
    <location>
        <begin position="97"/>
        <end position="120"/>
    </location>
</feature>
<keyword evidence="2 10" id="KW-0444">Lipid biosynthesis</keyword>
<evidence type="ECO:0000256" key="9">
    <source>
        <dbReference type="ARBA" id="ARBA00023160"/>
    </source>
</evidence>
<keyword evidence="9 10" id="KW-0275">Fatty acid biosynthesis</keyword>
<keyword evidence="5 10" id="KW-0276">Fatty acid metabolism</keyword>
<dbReference type="GO" id="GO:0042761">
    <property type="term" value="P:very long-chain fatty acid biosynthetic process"/>
    <property type="evidence" value="ECO:0007669"/>
    <property type="project" value="TreeGrafter"/>
</dbReference>
<comment type="caution">
    <text evidence="10">Lacks conserved residue(s) required for the propagation of feature annotation.</text>
</comment>
<gene>
    <name evidence="11" type="ORF">BDV38DRAFT_281262</name>
</gene>
<evidence type="ECO:0000256" key="8">
    <source>
        <dbReference type="ARBA" id="ARBA00023136"/>
    </source>
</evidence>
<evidence type="ECO:0000256" key="3">
    <source>
        <dbReference type="ARBA" id="ARBA00022679"/>
    </source>
</evidence>
<evidence type="ECO:0000256" key="6">
    <source>
        <dbReference type="ARBA" id="ARBA00022989"/>
    </source>
</evidence>
<feature type="transmembrane region" description="Helical" evidence="10">
    <location>
        <begin position="56"/>
        <end position="76"/>
    </location>
</feature>
<evidence type="ECO:0000256" key="7">
    <source>
        <dbReference type="ARBA" id="ARBA00023098"/>
    </source>
</evidence>
<proteinExistence type="inferred from homology"/>